<dbReference type="PANTHER" id="PTHR30383:SF24">
    <property type="entry name" value="THIOESTERASE 1_PROTEASE 1_LYSOPHOSPHOLIPASE L1"/>
    <property type="match status" value="1"/>
</dbReference>
<evidence type="ECO:0000313" key="2">
    <source>
        <dbReference type="EMBL" id="GEO80919.1"/>
    </source>
</evidence>
<gene>
    <name evidence="2" type="ORF">ROR02_10500</name>
</gene>
<dbReference type="InterPro" id="IPR013830">
    <property type="entry name" value="SGNH_hydro"/>
</dbReference>
<evidence type="ECO:0000259" key="1">
    <source>
        <dbReference type="Pfam" id="PF13472"/>
    </source>
</evidence>
<dbReference type="PANTHER" id="PTHR30383">
    <property type="entry name" value="THIOESTERASE 1/PROTEASE 1/LYSOPHOSPHOLIPASE L1"/>
    <property type="match status" value="1"/>
</dbReference>
<keyword evidence="3" id="KW-1185">Reference proteome</keyword>
<dbReference type="GO" id="GO:0004622">
    <property type="term" value="F:phosphatidylcholine lysophospholipase activity"/>
    <property type="evidence" value="ECO:0007669"/>
    <property type="project" value="TreeGrafter"/>
</dbReference>
<evidence type="ECO:0000313" key="3">
    <source>
        <dbReference type="Proteomes" id="UP000321567"/>
    </source>
</evidence>
<dbReference type="RefSeq" id="WP_147162965.1">
    <property type="nucleotide sequence ID" value="NZ_BJZO01000020.1"/>
</dbReference>
<dbReference type="AlphaFoldDB" id="A0A512H620"/>
<dbReference type="InterPro" id="IPR036514">
    <property type="entry name" value="SGNH_hydro_sf"/>
</dbReference>
<sequence>MPVSLPGPCRILPRYGGKGLVCQAARGARAGGLALAVILAALGGGRAHADPGAGAGGAPVVLSVLGDSLTAGYGLPADEAFPARLGRALAEKGHAVRVVNAGVSGDTSAGGLARLDWVLGDEPQAMIVELGANDGLRGLDPVATRTNLDRILRTLRDHGVAVLLAGMKAPPNMGREYAQVFDAVYPQLAADHDVVFYPFFLEGVALNPALNQADGMHPNAQGVDEVVARILPAVETLLDRVEEGR</sequence>
<dbReference type="Proteomes" id="UP000321567">
    <property type="component" value="Unassembled WGS sequence"/>
</dbReference>
<dbReference type="InterPro" id="IPR051532">
    <property type="entry name" value="Ester_Hydrolysis_Enzymes"/>
</dbReference>
<comment type="caution">
    <text evidence="2">The sequence shown here is derived from an EMBL/GenBank/DDBJ whole genome shotgun (WGS) entry which is preliminary data.</text>
</comment>
<dbReference type="SUPFAM" id="SSF52266">
    <property type="entry name" value="SGNH hydrolase"/>
    <property type="match status" value="1"/>
</dbReference>
<dbReference type="EMBL" id="BJZO01000020">
    <property type="protein sequence ID" value="GEO80919.1"/>
    <property type="molecule type" value="Genomic_DNA"/>
</dbReference>
<reference evidence="2 3" key="1">
    <citation type="submission" date="2019-07" db="EMBL/GenBank/DDBJ databases">
        <title>Whole genome shotgun sequence of Rhodospirillum oryzae NBRC 107573.</title>
        <authorList>
            <person name="Hosoyama A."/>
            <person name="Uohara A."/>
            <person name="Ohji S."/>
            <person name="Ichikawa N."/>
        </authorList>
    </citation>
    <scope>NUCLEOTIDE SEQUENCE [LARGE SCALE GENOMIC DNA]</scope>
    <source>
        <strain evidence="2 3">NBRC 107573</strain>
    </source>
</reference>
<feature type="domain" description="SGNH hydrolase-type esterase" evidence="1">
    <location>
        <begin position="64"/>
        <end position="222"/>
    </location>
</feature>
<dbReference type="OrthoDB" id="9786188at2"/>
<name>A0A512H620_9PROT</name>
<dbReference type="CDD" id="cd01822">
    <property type="entry name" value="Lysophospholipase_L1_like"/>
    <property type="match status" value="1"/>
</dbReference>
<organism evidence="2 3">
    <name type="scientific">Pararhodospirillum oryzae</name>
    <dbReference type="NCBI Taxonomy" id="478448"/>
    <lineage>
        <taxon>Bacteria</taxon>
        <taxon>Pseudomonadati</taxon>
        <taxon>Pseudomonadota</taxon>
        <taxon>Alphaproteobacteria</taxon>
        <taxon>Rhodospirillales</taxon>
        <taxon>Rhodospirillaceae</taxon>
        <taxon>Pararhodospirillum</taxon>
    </lineage>
</organism>
<accession>A0A512H620</accession>
<proteinExistence type="predicted"/>
<dbReference type="Pfam" id="PF13472">
    <property type="entry name" value="Lipase_GDSL_2"/>
    <property type="match status" value="1"/>
</dbReference>
<dbReference type="Gene3D" id="3.40.50.1110">
    <property type="entry name" value="SGNH hydrolase"/>
    <property type="match status" value="1"/>
</dbReference>
<protein>
    <submittedName>
        <fullName evidence="2">Arylesterase</fullName>
    </submittedName>
</protein>